<dbReference type="InterPro" id="IPR053158">
    <property type="entry name" value="CapK_Type1_Caps_Biosynth"/>
</dbReference>
<dbReference type="SUPFAM" id="SSF56801">
    <property type="entry name" value="Acetyl-CoA synthetase-like"/>
    <property type="match status" value="1"/>
</dbReference>
<accession>A0ABW3D4Y7</accession>
<protein>
    <submittedName>
        <fullName evidence="1">Phenylacetate--CoA ligase family protein</fullName>
    </submittedName>
</protein>
<dbReference type="RefSeq" id="WP_386411166.1">
    <property type="nucleotide sequence ID" value="NZ_JBHTJH010000025.1"/>
</dbReference>
<dbReference type="InterPro" id="IPR042099">
    <property type="entry name" value="ANL_N_sf"/>
</dbReference>
<reference evidence="2" key="1">
    <citation type="journal article" date="2019" name="Int. J. Syst. Evol. Microbiol.">
        <title>The Global Catalogue of Microorganisms (GCM) 10K type strain sequencing project: providing services to taxonomists for standard genome sequencing and annotation.</title>
        <authorList>
            <consortium name="The Broad Institute Genomics Platform"/>
            <consortium name="The Broad Institute Genome Sequencing Center for Infectious Disease"/>
            <person name="Wu L."/>
            <person name="Ma J."/>
        </authorList>
    </citation>
    <scope>NUCLEOTIDE SEQUENCE [LARGE SCALE GENOMIC DNA]</scope>
    <source>
        <strain evidence="2">CCUG 62952</strain>
    </source>
</reference>
<evidence type="ECO:0000313" key="2">
    <source>
        <dbReference type="Proteomes" id="UP001596978"/>
    </source>
</evidence>
<dbReference type="Gene3D" id="3.40.50.12780">
    <property type="entry name" value="N-terminal domain of ligase-like"/>
    <property type="match status" value="1"/>
</dbReference>
<name>A0ABW3D4Y7_9FLAO</name>
<dbReference type="PANTHER" id="PTHR36932">
    <property type="entry name" value="CAPSULAR POLYSACCHARIDE BIOSYNTHESIS PROTEIN"/>
    <property type="match status" value="1"/>
</dbReference>
<gene>
    <name evidence="1" type="ORF">ACFQ1M_18035</name>
</gene>
<keyword evidence="1" id="KW-0436">Ligase</keyword>
<dbReference type="GO" id="GO:0016874">
    <property type="term" value="F:ligase activity"/>
    <property type="evidence" value="ECO:0007669"/>
    <property type="project" value="UniProtKB-KW"/>
</dbReference>
<evidence type="ECO:0000313" key="1">
    <source>
        <dbReference type="EMBL" id="MFD0864120.1"/>
    </source>
</evidence>
<dbReference type="EMBL" id="JBHTJH010000025">
    <property type="protein sequence ID" value="MFD0864120.1"/>
    <property type="molecule type" value="Genomic_DNA"/>
</dbReference>
<keyword evidence="2" id="KW-1185">Reference proteome</keyword>
<sequence length="428" mass="50483">MMLHRSIFQLGQRYRNPSIPAWMKFLRSSDRWSREELETYQLTKLKELVSFAYEHSPYYRSIFEKENISSDEIKGLGDIEKLPILTKEQLLKNNKDIHANYKFKKTFTATTSGSSGDSLVFQREEAADSFNRAAIFRGYSWYEVQPWERNGYFWGFNFSWSERLKTWLLDTLQNRFRVFSYEEKAFKSFVMKLQSATYIHGYSSMIYQTAKLINEKRLERPKRLKLVKGTSEKIYESYQDEVEKAFGRKMISEYGAAESGIIAFECPHGKMHINMEGVIVEEMENEILLTNLQMFSFPIIRYKLGDYITLAKETEKCDCGRAHAILNEVTGRVGKSVYGHEGIYPSLYFYYIFKNLGKVHDLKLNYQVIQRTKGNLEFYVEQKMSEAEQNLLKKEIKRYFKEDISFTVIDDHMLSITNAKKKSFISHL</sequence>
<dbReference type="Proteomes" id="UP001596978">
    <property type="component" value="Unassembled WGS sequence"/>
</dbReference>
<proteinExistence type="predicted"/>
<comment type="caution">
    <text evidence="1">The sequence shown here is derived from an EMBL/GenBank/DDBJ whole genome shotgun (WGS) entry which is preliminary data.</text>
</comment>
<dbReference type="PANTHER" id="PTHR36932:SF1">
    <property type="entry name" value="CAPSULAR POLYSACCHARIDE BIOSYNTHESIS PROTEIN"/>
    <property type="match status" value="1"/>
</dbReference>
<organism evidence="1 2">
    <name type="scientific">Sungkyunkwania multivorans</name>
    <dbReference type="NCBI Taxonomy" id="1173618"/>
    <lineage>
        <taxon>Bacteria</taxon>
        <taxon>Pseudomonadati</taxon>
        <taxon>Bacteroidota</taxon>
        <taxon>Flavobacteriia</taxon>
        <taxon>Flavobacteriales</taxon>
        <taxon>Flavobacteriaceae</taxon>
        <taxon>Sungkyunkwania</taxon>
    </lineage>
</organism>